<sequence>MSNLRVPENDDGLEESYMLQDTSGKEGPSSHEEIILKVKELLEDLEEKLLKTTSQVGEG</sequence>
<dbReference type="AlphaFoldDB" id="A0A8J2LG63"/>
<dbReference type="EMBL" id="CAJVCH010525214">
    <property type="protein sequence ID" value="CAG7822064.1"/>
    <property type="molecule type" value="Genomic_DNA"/>
</dbReference>
<dbReference type="Proteomes" id="UP000708208">
    <property type="component" value="Unassembled WGS sequence"/>
</dbReference>
<protein>
    <submittedName>
        <fullName evidence="2">Uncharacterized protein</fullName>
    </submittedName>
</protein>
<evidence type="ECO:0000313" key="3">
    <source>
        <dbReference type="Proteomes" id="UP000708208"/>
    </source>
</evidence>
<keyword evidence="3" id="KW-1185">Reference proteome</keyword>
<organism evidence="2 3">
    <name type="scientific">Allacma fusca</name>
    <dbReference type="NCBI Taxonomy" id="39272"/>
    <lineage>
        <taxon>Eukaryota</taxon>
        <taxon>Metazoa</taxon>
        <taxon>Ecdysozoa</taxon>
        <taxon>Arthropoda</taxon>
        <taxon>Hexapoda</taxon>
        <taxon>Collembola</taxon>
        <taxon>Symphypleona</taxon>
        <taxon>Sminthuridae</taxon>
        <taxon>Allacma</taxon>
    </lineage>
</organism>
<evidence type="ECO:0000256" key="1">
    <source>
        <dbReference type="SAM" id="MobiDB-lite"/>
    </source>
</evidence>
<feature type="region of interest" description="Disordered" evidence="1">
    <location>
        <begin position="1"/>
        <end position="31"/>
    </location>
</feature>
<feature type="non-terminal residue" evidence="2">
    <location>
        <position position="1"/>
    </location>
</feature>
<proteinExistence type="predicted"/>
<gene>
    <name evidence="2" type="ORF">AFUS01_LOCUS32355</name>
</gene>
<comment type="caution">
    <text evidence="2">The sequence shown here is derived from an EMBL/GenBank/DDBJ whole genome shotgun (WGS) entry which is preliminary data.</text>
</comment>
<name>A0A8J2LG63_9HEXA</name>
<reference evidence="2" key="1">
    <citation type="submission" date="2021-06" db="EMBL/GenBank/DDBJ databases">
        <authorList>
            <person name="Hodson N. C."/>
            <person name="Mongue J. A."/>
            <person name="Jaron S. K."/>
        </authorList>
    </citation>
    <scope>NUCLEOTIDE SEQUENCE</scope>
</reference>
<accession>A0A8J2LG63</accession>
<evidence type="ECO:0000313" key="2">
    <source>
        <dbReference type="EMBL" id="CAG7822064.1"/>
    </source>
</evidence>